<sequence>MNSLPKKPVLNRSFRMQWEEVQKCHVLLYPEGMIRLNTSAAEILKCCDGKTSVDDIVGTLEAKFNTTDLREDIEAMLNHAHRENWIA</sequence>
<proteinExistence type="predicted"/>
<name>A0A3A3G9G8_9BURK</name>
<comment type="pathway">
    <text evidence="1">Cofactor biosynthesis; pyrroloquinoline quinone biosynthesis.</text>
</comment>
<keyword evidence="5" id="KW-1185">Reference proteome</keyword>
<dbReference type="OrthoDB" id="7356791at2"/>
<dbReference type="InterPro" id="IPR008792">
    <property type="entry name" value="PQQD"/>
</dbReference>
<dbReference type="InterPro" id="IPR022479">
    <property type="entry name" value="PqqD_bac"/>
</dbReference>
<dbReference type="AlphaFoldDB" id="A0A3A3G9G8"/>
<dbReference type="UniPathway" id="UPA00539"/>
<dbReference type="GO" id="GO:0018189">
    <property type="term" value="P:pyrroloquinoline quinone biosynthetic process"/>
    <property type="evidence" value="ECO:0007669"/>
    <property type="project" value="UniProtKB-UniPathway"/>
</dbReference>
<dbReference type="NCBIfam" id="TIGR03859">
    <property type="entry name" value="PQQ_PqqD"/>
    <property type="match status" value="1"/>
</dbReference>
<evidence type="ECO:0000256" key="2">
    <source>
        <dbReference type="ARBA" id="ARBA00011741"/>
    </source>
</evidence>
<organism evidence="4 5">
    <name type="scientific">Noviherbaspirillum sedimenti</name>
    <dbReference type="NCBI Taxonomy" id="2320865"/>
    <lineage>
        <taxon>Bacteria</taxon>
        <taxon>Pseudomonadati</taxon>
        <taxon>Pseudomonadota</taxon>
        <taxon>Betaproteobacteria</taxon>
        <taxon>Burkholderiales</taxon>
        <taxon>Oxalobacteraceae</taxon>
        <taxon>Noviherbaspirillum</taxon>
    </lineage>
</organism>
<protein>
    <submittedName>
        <fullName evidence="4">Pyrroloquinoline quinone biosynthesis peptide chaperone PqqD</fullName>
    </submittedName>
</protein>
<evidence type="ECO:0000313" key="4">
    <source>
        <dbReference type="EMBL" id="RJG03222.1"/>
    </source>
</evidence>
<evidence type="ECO:0000256" key="3">
    <source>
        <dbReference type="ARBA" id="ARBA00022905"/>
    </source>
</evidence>
<reference evidence="5" key="1">
    <citation type="submission" date="2018-09" db="EMBL/GenBank/DDBJ databases">
        <authorList>
            <person name="Zhu H."/>
        </authorList>
    </citation>
    <scope>NUCLEOTIDE SEQUENCE [LARGE SCALE GENOMIC DNA]</scope>
    <source>
        <strain evidence="5">K1S02-23</strain>
    </source>
</reference>
<dbReference type="Pfam" id="PF05402">
    <property type="entry name" value="PqqD"/>
    <property type="match status" value="1"/>
</dbReference>
<dbReference type="NCBIfam" id="NF002535">
    <property type="entry name" value="PRK02079.1"/>
    <property type="match status" value="1"/>
</dbReference>
<dbReference type="Proteomes" id="UP000266327">
    <property type="component" value="Unassembled WGS sequence"/>
</dbReference>
<evidence type="ECO:0000313" key="5">
    <source>
        <dbReference type="Proteomes" id="UP000266327"/>
    </source>
</evidence>
<dbReference type="GO" id="GO:0048038">
    <property type="term" value="F:quinone binding"/>
    <property type="evidence" value="ECO:0007669"/>
    <property type="project" value="InterPro"/>
</dbReference>
<dbReference type="EMBL" id="QYUQ01000002">
    <property type="protein sequence ID" value="RJG03222.1"/>
    <property type="molecule type" value="Genomic_DNA"/>
</dbReference>
<dbReference type="InterPro" id="IPR041881">
    <property type="entry name" value="PqqD_sf"/>
</dbReference>
<comment type="subunit">
    <text evidence="2">Monomer. Interacts with PqqE.</text>
</comment>
<gene>
    <name evidence="4" type="primary">pqqD</name>
    <name evidence="4" type="ORF">D3878_17835</name>
</gene>
<dbReference type="RefSeq" id="WP_119786720.1">
    <property type="nucleotide sequence ID" value="NZ_QYUQ01000002.1"/>
</dbReference>
<evidence type="ECO:0000256" key="1">
    <source>
        <dbReference type="ARBA" id="ARBA00004886"/>
    </source>
</evidence>
<keyword evidence="3" id="KW-0884">PQQ biosynthesis</keyword>
<comment type="caution">
    <text evidence="4">The sequence shown here is derived from an EMBL/GenBank/DDBJ whole genome shotgun (WGS) entry which is preliminary data.</text>
</comment>
<dbReference type="Gene3D" id="1.10.10.1150">
    <property type="entry name" value="Coenzyme PQQ synthesis protein D (PqqD)"/>
    <property type="match status" value="1"/>
</dbReference>
<accession>A0A3A3G9G8</accession>